<dbReference type="PANTHER" id="PTHR11669">
    <property type="entry name" value="REPLICATION FACTOR C / DNA POLYMERASE III GAMMA-TAU SUBUNIT"/>
    <property type="match status" value="1"/>
</dbReference>
<sequence length="391" mass="41937">MSLHPVQGHREFRAAVATSRARGTLPSALLLHGPRGVGKQRLALWIAQLDLCEVPGAEGPCGTCRSCKLALRLEHPDVHWYFPLPRPTGASSPEKMGEMLEEARFARLGELRDEPLQAAGAEGPTGIYIAAARSLRKRAQSRPSMAPRQLFLIGDAETLVPQEASPEAANALLKLLEEPPPDTRFILTSSEPGSLLDTIRSRTVPLLVKPLQEDEVVSFLQDHGADAEAATTAARLSGGAIGRALGFLPIESKGEPEPGPLEGRRREAFTILRAALSERPGAGFRAGLDQKVSGARAMLGLLDALEVWLRDLATVVSGVPERAVNQDAVPWMTRRTKETGLTPDRVARSLARVDEAALHARGNVNPQLLVVGLVADLRALLLPTTGVAHGR</sequence>
<evidence type="ECO:0008006" key="3">
    <source>
        <dbReference type="Google" id="ProtNLM"/>
    </source>
</evidence>
<evidence type="ECO:0000313" key="1">
    <source>
        <dbReference type="EMBL" id="MEK9500618.1"/>
    </source>
</evidence>
<evidence type="ECO:0000313" key="2">
    <source>
        <dbReference type="Proteomes" id="UP001484239"/>
    </source>
</evidence>
<dbReference type="Gene3D" id="3.40.50.300">
    <property type="entry name" value="P-loop containing nucleotide triphosphate hydrolases"/>
    <property type="match status" value="1"/>
</dbReference>
<reference evidence="1 2" key="1">
    <citation type="submission" date="2024-02" db="EMBL/GenBank/DDBJ databases">
        <title>A novel Gemmatimonadota bacterium.</title>
        <authorList>
            <person name="Du Z.-J."/>
            <person name="Ye Y.-Q."/>
        </authorList>
    </citation>
    <scope>NUCLEOTIDE SEQUENCE [LARGE SCALE GENOMIC DNA]</scope>
    <source>
        <strain evidence="1 2">DH-20</strain>
    </source>
</reference>
<dbReference type="Pfam" id="PF13177">
    <property type="entry name" value="DNA_pol3_delta2"/>
    <property type="match status" value="1"/>
</dbReference>
<keyword evidence="2" id="KW-1185">Reference proteome</keyword>
<protein>
    <recommendedName>
        <fullName evidence="3">DNA polymerase III subunit delta</fullName>
    </recommendedName>
</protein>
<gene>
    <name evidence="1" type="ORF">WI372_06485</name>
</gene>
<dbReference type="PANTHER" id="PTHR11669:SF8">
    <property type="entry name" value="DNA POLYMERASE III SUBUNIT DELTA"/>
    <property type="match status" value="1"/>
</dbReference>
<comment type="caution">
    <text evidence="1">The sequence shown here is derived from an EMBL/GenBank/DDBJ whole genome shotgun (WGS) entry which is preliminary data.</text>
</comment>
<dbReference type="InterPro" id="IPR050238">
    <property type="entry name" value="DNA_Rep/Repair_Clamp_Loader"/>
</dbReference>
<dbReference type="SUPFAM" id="SSF52540">
    <property type="entry name" value="P-loop containing nucleoside triphosphate hydrolases"/>
    <property type="match status" value="1"/>
</dbReference>
<proteinExistence type="predicted"/>
<dbReference type="InterPro" id="IPR027417">
    <property type="entry name" value="P-loop_NTPase"/>
</dbReference>
<name>A0ABU9E923_9BACT</name>
<dbReference type="RefSeq" id="WP_405286523.1">
    <property type="nucleotide sequence ID" value="NZ_JBBHLI010000003.1"/>
</dbReference>
<accession>A0ABU9E923</accession>
<dbReference type="EMBL" id="JBBHLI010000003">
    <property type="protein sequence ID" value="MEK9500618.1"/>
    <property type="molecule type" value="Genomic_DNA"/>
</dbReference>
<dbReference type="Proteomes" id="UP001484239">
    <property type="component" value="Unassembled WGS sequence"/>
</dbReference>
<organism evidence="1 2">
    <name type="scientific">Gaopeijia maritima</name>
    <dbReference type="NCBI Taxonomy" id="3119007"/>
    <lineage>
        <taxon>Bacteria</taxon>
        <taxon>Pseudomonadati</taxon>
        <taxon>Gemmatimonadota</taxon>
        <taxon>Longimicrobiia</taxon>
        <taxon>Gaopeijiales</taxon>
        <taxon>Gaopeijiaceae</taxon>
        <taxon>Gaopeijia</taxon>
    </lineage>
</organism>